<keyword evidence="1" id="KW-0812">Transmembrane</keyword>
<keyword evidence="1" id="KW-1133">Transmembrane helix</keyword>
<keyword evidence="3" id="KW-1185">Reference proteome</keyword>
<gene>
    <name evidence="2" type="ORF">SAMN06265340_10659</name>
</gene>
<evidence type="ECO:0000256" key="1">
    <source>
        <dbReference type="SAM" id="Phobius"/>
    </source>
</evidence>
<feature type="transmembrane region" description="Helical" evidence="1">
    <location>
        <begin position="64"/>
        <end position="85"/>
    </location>
</feature>
<dbReference type="Pfam" id="PF03083">
    <property type="entry name" value="MtN3_slv"/>
    <property type="match status" value="1"/>
</dbReference>
<dbReference type="AlphaFoldDB" id="A0A238Z5B5"/>
<dbReference type="GO" id="GO:0016020">
    <property type="term" value="C:membrane"/>
    <property type="evidence" value="ECO:0007669"/>
    <property type="project" value="InterPro"/>
</dbReference>
<dbReference type="RefSeq" id="WP_089323091.1">
    <property type="nucleotide sequence ID" value="NZ_FZOB01000006.1"/>
</dbReference>
<reference evidence="3" key="1">
    <citation type="submission" date="2017-06" db="EMBL/GenBank/DDBJ databases">
        <authorList>
            <person name="Varghese N."/>
            <person name="Submissions S."/>
        </authorList>
    </citation>
    <scope>NUCLEOTIDE SEQUENCE [LARGE SCALE GENOMIC DNA]</scope>
    <source>
        <strain evidence="3">DSM 15668</strain>
    </source>
</reference>
<keyword evidence="1" id="KW-0472">Membrane</keyword>
<dbReference type="Proteomes" id="UP000198405">
    <property type="component" value="Unassembled WGS sequence"/>
</dbReference>
<dbReference type="InterPro" id="IPR004316">
    <property type="entry name" value="SWEET_rpt"/>
</dbReference>
<proteinExistence type="predicted"/>
<organism evidence="2 3">
    <name type="scientific">Desulfurobacterium atlanticum</name>
    <dbReference type="NCBI Taxonomy" id="240169"/>
    <lineage>
        <taxon>Bacteria</taxon>
        <taxon>Pseudomonadati</taxon>
        <taxon>Aquificota</taxon>
        <taxon>Aquificia</taxon>
        <taxon>Desulfurobacteriales</taxon>
        <taxon>Desulfurobacteriaceae</taxon>
        <taxon>Desulfurobacterium</taxon>
    </lineage>
</organism>
<dbReference type="OrthoDB" id="9794653at2"/>
<feature type="transmembrane region" description="Helical" evidence="1">
    <location>
        <begin position="6"/>
        <end position="25"/>
    </location>
</feature>
<feature type="transmembrane region" description="Helical" evidence="1">
    <location>
        <begin position="37"/>
        <end position="58"/>
    </location>
</feature>
<sequence length="86" mass="9620">MEQKFVDRIGWFASLMAITMYVSYIDQIKLNLSGQKGSAVLPAVTVVNCISWIMYGYLKEKKDWPIIVCNLPGVVLGAVTFLTAIF</sequence>
<dbReference type="Gene3D" id="1.20.1280.290">
    <property type="match status" value="1"/>
</dbReference>
<protein>
    <submittedName>
        <fullName evidence="2">Sugar efflux transporter for intercellular exchange</fullName>
    </submittedName>
</protein>
<dbReference type="EMBL" id="FZOB01000006">
    <property type="protein sequence ID" value="SNR78189.1"/>
    <property type="molecule type" value="Genomic_DNA"/>
</dbReference>
<evidence type="ECO:0000313" key="2">
    <source>
        <dbReference type="EMBL" id="SNR78189.1"/>
    </source>
</evidence>
<evidence type="ECO:0000313" key="3">
    <source>
        <dbReference type="Proteomes" id="UP000198405"/>
    </source>
</evidence>
<name>A0A238Z5B5_9BACT</name>
<accession>A0A238Z5B5</accession>